<keyword evidence="3" id="KW-1185">Reference proteome</keyword>
<keyword evidence="1" id="KW-0812">Transmembrane</keyword>
<feature type="transmembrane region" description="Helical" evidence="1">
    <location>
        <begin position="86"/>
        <end position="110"/>
    </location>
</feature>
<accession>A0A9P1H1A7</accession>
<evidence type="ECO:0000313" key="2">
    <source>
        <dbReference type="EMBL" id="CAI4214077.1"/>
    </source>
</evidence>
<reference evidence="2" key="1">
    <citation type="submission" date="2022-11" db="EMBL/GenBank/DDBJ databases">
        <authorList>
            <person name="Scott C."/>
            <person name="Bruce N."/>
        </authorList>
    </citation>
    <scope>NUCLEOTIDE SEQUENCE</scope>
</reference>
<feature type="transmembrane region" description="Helical" evidence="1">
    <location>
        <begin position="122"/>
        <end position="140"/>
    </location>
</feature>
<dbReference type="Proteomes" id="UP000838763">
    <property type="component" value="Unassembled WGS sequence"/>
</dbReference>
<dbReference type="Pfam" id="PF10067">
    <property type="entry name" value="DUF2306"/>
    <property type="match status" value="1"/>
</dbReference>
<dbReference type="InterPro" id="IPR018750">
    <property type="entry name" value="DUF2306_membrane"/>
</dbReference>
<sequence length="367" mass="40051">MVTSTKPPRNGFVRAARKVYNPIGFGKGYNFVFWLIFGGALLGFSLSRFPMLDFYGKFCSKDGEGSPFHAGPGECWYYLRGNHETIGIIMHLAGVIPGSFLAFFQFVPVIRHKLILFHRVNGYVVLLLSVVGTVGALMIVRHAFGGGLATQVSLGLLGIMFTGALLLAYINVKLLQIEQHRAWMLRAWAYGGCILTIRIIMTVMALIISDQDGYYAPQPCGQIDSMLRGNRTEVLAVFPQCQSFYSGENPGQWAIAQANLKTDNDAFSAAALGTSCGAAAWLALAIHAIGVELYLQLTPAEHERLRRVSYQRQLEAGMKDPGRGGITVDRFGDAEKWSPPSTKVGHGGISGQGPPGIAHRIIRLSRC</sequence>
<comment type="caution">
    <text evidence="2">The sequence shown here is derived from an EMBL/GenBank/DDBJ whole genome shotgun (WGS) entry which is preliminary data.</text>
</comment>
<dbReference type="OrthoDB" id="193478at2759"/>
<evidence type="ECO:0008006" key="4">
    <source>
        <dbReference type="Google" id="ProtNLM"/>
    </source>
</evidence>
<feature type="transmembrane region" description="Helical" evidence="1">
    <location>
        <begin position="28"/>
        <end position="46"/>
    </location>
</feature>
<keyword evidence="1" id="KW-1133">Transmembrane helix</keyword>
<feature type="transmembrane region" description="Helical" evidence="1">
    <location>
        <begin position="278"/>
        <end position="297"/>
    </location>
</feature>
<name>A0A9P1H1A7_9PEZI</name>
<organism evidence="2 3">
    <name type="scientific">Parascedosporium putredinis</name>
    <dbReference type="NCBI Taxonomy" id="1442378"/>
    <lineage>
        <taxon>Eukaryota</taxon>
        <taxon>Fungi</taxon>
        <taxon>Dikarya</taxon>
        <taxon>Ascomycota</taxon>
        <taxon>Pezizomycotina</taxon>
        <taxon>Sordariomycetes</taxon>
        <taxon>Hypocreomycetidae</taxon>
        <taxon>Microascales</taxon>
        <taxon>Microascaceae</taxon>
        <taxon>Parascedosporium</taxon>
    </lineage>
</organism>
<evidence type="ECO:0000313" key="3">
    <source>
        <dbReference type="Proteomes" id="UP000838763"/>
    </source>
</evidence>
<protein>
    <recommendedName>
        <fullName evidence="4">DUF2306 domain-containing protein</fullName>
    </recommendedName>
</protein>
<feature type="transmembrane region" description="Helical" evidence="1">
    <location>
        <begin position="152"/>
        <end position="175"/>
    </location>
</feature>
<gene>
    <name evidence="2" type="ORF">PPNO1_LOCUS3810</name>
</gene>
<dbReference type="AlphaFoldDB" id="A0A9P1H1A7"/>
<proteinExistence type="predicted"/>
<dbReference type="EMBL" id="CALLCH030000010">
    <property type="protein sequence ID" value="CAI4214077.1"/>
    <property type="molecule type" value="Genomic_DNA"/>
</dbReference>
<keyword evidence="1" id="KW-0472">Membrane</keyword>
<feature type="transmembrane region" description="Helical" evidence="1">
    <location>
        <begin position="187"/>
        <end position="208"/>
    </location>
</feature>
<evidence type="ECO:0000256" key="1">
    <source>
        <dbReference type="SAM" id="Phobius"/>
    </source>
</evidence>